<organism evidence="1 2">
    <name type="scientific">Elasticomyces elasticus</name>
    <dbReference type="NCBI Taxonomy" id="574655"/>
    <lineage>
        <taxon>Eukaryota</taxon>
        <taxon>Fungi</taxon>
        <taxon>Dikarya</taxon>
        <taxon>Ascomycota</taxon>
        <taxon>Pezizomycotina</taxon>
        <taxon>Dothideomycetes</taxon>
        <taxon>Dothideomycetidae</taxon>
        <taxon>Mycosphaerellales</taxon>
        <taxon>Teratosphaeriaceae</taxon>
        <taxon>Elasticomyces</taxon>
    </lineage>
</organism>
<name>A0AAN8A348_9PEZI</name>
<gene>
    <name evidence="1" type="ORF">LTR97_003785</name>
</gene>
<comment type="caution">
    <text evidence="1">The sequence shown here is derived from an EMBL/GenBank/DDBJ whole genome shotgun (WGS) entry which is preliminary data.</text>
</comment>
<dbReference type="AlphaFoldDB" id="A0AAN8A348"/>
<protein>
    <submittedName>
        <fullName evidence="1">Uncharacterized protein</fullName>
    </submittedName>
</protein>
<reference evidence="1" key="1">
    <citation type="submission" date="2023-08" db="EMBL/GenBank/DDBJ databases">
        <title>Black Yeasts Isolated from many extreme environments.</title>
        <authorList>
            <person name="Coleine C."/>
            <person name="Stajich J.E."/>
            <person name="Selbmann L."/>
        </authorList>
    </citation>
    <scope>NUCLEOTIDE SEQUENCE</scope>
    <source>
        <strain evidence="1">CCFEE 5810</strain>
    </source>
</reference>
<proteinExistence type="predicted"/>
<evidence type="ECO:0000313" key="1">
    <source>
        <dbReference type="EMBL" id="KAK5702839.1"/>
    </source>
</evidence>
<dbReference type="Proteomes" id="UP001310594">
    <property type="component" value="Unassembled WGS sequence"/>
</dbReference>
<evidence type="ECO:0000313" key="2">
    <source>
        <dbReference type="Proteomes" id="UP001310594"/>
    </source>
</evidence>
<sequence>MGKASLLGLPPELREIVWSLVLIEPEPIIAYMLRRTAKPRSPPDPGWELTTARECLRVPPLPALACVSRALSKAEIIPIYFGNNIFYFHAERRNENDVNDWHGVTMRLGDAVLGKDIPRNFIDQYISIRIEFYLPYAGPSTVDFNYCKKDNGIRIQFGGPLKDQCNCELEREVRDGHVKYQHISTAMDLATFTIERRVYDYWLSRGHEEEDPIASCRQCKKVQYAGGPAEF</sequence>
<accession>A0AAN8A348</accession>
<dbReference type="EMBL" id="JAVRQU010000005">
    <property type="protein sequence ID" value="KAK5702839.1"/>
    <property type="molecule type" value="Genomic_DNA"/>
</dbReference>